<protein>
    <recommendedName>
        <fullName evidence="4">30S ribosomal protein S16</fullName>
    </recommendedName>
</protein>
<evidence type="ECO:0008006" key="4">
    <source>
        <dbReference type="Google" id="ProtNLM"/>
    </source>
</evidence>
<dbReference type="Proteomes" id="UP000198931">
    <property type="component" value="Unassembled WGS sequence"/>
</dbReference>
<reference evidence="2 3" key="1">
    <citation type="submission" date="2016-10" db="EMBL/GenBank/DDBJ databases">
        <authorList>
            <person name="de Groot N.N."/>
        </authorList>
    </citation>
    <scope>NUCLEOTIDE SEQUENCE [LARGE SCALE GENOMIC DNA]</scope>
    <source>
        <strain evidence="2 3">DSM 26000</strain>
    </source>
</reference>
<name>A0A1I3I641_9FLAO</name>
<feature type="region of interest" description="Disordered" evidence="1">
    <location>
        <begin position="39"/>
        <end position="61"/>
    </location>
</feature>
<keyword evidence="3" id="KW-1185">Reference proteome</keyword>
<dbReference type="RefSeq" id="WP_090081464.1">
    <property type="nucleotide sequence ID" value="NZ_FOQT01000004.1"/>
</dbReference>
<evidence type="ECO:0000256" key="1">
    <source>
        <dbReference type="SAM" id="MobiDB-lite"/>
    </source>
</evidence>
<evidence type="ECO:0000313" key="3">
    <source>
        <dbReference type="Proteomes" id="UP000198931"/>
    </source>
</evidence>
<proteinExistence type="predicted"/>
<dbReference type="Pfam" id="PF10884">
    <property type="entry name" value="DUF2683"/>
    <property type="match status" value="1"/>
</dbReference>
<organism evidence="2 3">
    <name type="scientific">Halpernia frigidisoli</name>
    <dbReference type="NCBI Taxonomy" id="1125876"/>
    <lineage>
        <taxon>Bacteria</taxon>
        <taxon>Pseudomonadati</taxon>
        <taxon>Bacteroidota</taxon>
        <taxon>Flavobacteriia</taxon>
        <taxon>Flavobacteriales</taxon>
        <taxon>Weeksellaceae</taxon>
        <taxon>Chryseobacterium group</taxon>
        <taxon>Halpernia</taxon>
    </lineage>
</organism>
<feature type="compositionally biased region" description="Basic and acidic residues" evidence="1">
    <location>
        <begin position="45"/>
        <end position="54"/>
    </location>
</feature>
<evidence type="ECO:0000313" key="2">
    <source>
        <dbReference type="EMBL" id="SFI43474.1"/>
    </source>
</evidence>
<sequence>MESIIVHTKNATELQAVKTVLKDMNIEFEKFHKNTFHNKKTVQKMQDKKVEKIVNKSKPKG</sequence>
<dbReference type="OrthoDB" id="1269010at2"/>
<dbReference type="InterPro" id="IPR020271">
    <property type="entry name" value="Uncharacterised_MJ1172"/>
</dbReference>
<dbReference type="EMBL" id="FOQT01000004">
    <property type="protein sequence ID" value="SFI43474.1"/>
    <property type="molecule type" value="Genomic_DNA"/>
</dbReference>
<dbReference type="AlphaFoldDB" id="A0A1I3I641"/>
<accession>A0A1I3I641</accession>
<gene>
    <name evidence="2" type="ORF">SAMN05443292_2585</name>
</gene>
<dbReference type="STRING" id="1125876.SAMN05443292_2585"/>